<organism evidence="3 4">
    <name type="scientific">Skeletonema marinoi</name>
    <dbReference type="NCBI Taxonomy" id="267567"/>
    <lineage>
        <taxon>Eukaryota</taxon>
        <taxon>Sar</taxon>
        <taxon>Stramenopiles</taxon>
        <taxon>Ochrophyta</taxon>
        <taxon>Bacillariophyta</taxon>
        <taxon>Coscinodiscophyceae</taxon>
        <taxon>Thalassiosirophycidae</taxon>
        <taxon>Thalassiosirales</taxon>
        <taxon>Skeletonemataceae</taxon>
        <taxon>Skeletonema</taxon>
        <taxon>Skeletonema marinoi-dohrnii complex</taxon>
    </lineage>
</organism>
<gene>
    <name evidence="3" type="ORF">QTG54_007918</name>
</gene>
<evidence type="ECO:0000313" key="4">
    <source>
        <dbReference type="Proteomes" id="UP001224775"/>
    </source>
</evidence>
<name>A0AAD8YAF0_9STRA</name>
<protein>
    <submittedName>
        <fullName evidence="3">Uncharacterized protein</fullName>
    </submittedName>
</protein>
<keyword evidence="4" id="KW-1185">Reference proteome</keyword>
<reference evidence="3" key="1">
    <citation type="submission" date="2023-06" db="EMBL/GenBank/DDBJ databases">
        <title>Survivors Of The Sea: Transcriptome response of Skeletonema marinoi to long-term dormancy.</title>
        <authorList>
            <person name="Pinder M.I.M."/>
            <person name="Kourtchenko O."/>
            <person name="Robertson E.K."/>
            <person name="Larsson T."/>
            <person name="Maumus F."/>
            <person name="Osuna-Cruz C.M."/>
            <person name="Vancaester E."/>
            <person name="Stenow R."/>
            <person name="Vandepoele K."/>
            <person name="Ploug H."/>
            <person name="Bruchert V."/>
            <person name="Godhe A."/>
            <person name="Topel M."/>
        </authorList>
    </citation>
    <scope>NUCLEOTIDE SEQUENCE</scope>
    <source>
        <strain evidence="3">R05AC</strain>
    </source>
</reference>
<feature type="region of interest" description="Disordered" evidence="2">
    <location>
        <begin position="53"/>
        <end position="84"/>
    </location>
</feature>
<dbReference type="Proteomes" id="UP001224775">
    <property type="component" value="Unassembled WGS sequence"/>
</dbReference>
<feature type="coiled-coil region" evidence="1">
    <location>
        <begin position="267"/>
        <end position="349"/>
    </location>
</feature>
<evidence type="ECO:0000256" key="2">
    <source>
        <dbReference type="SAM" id="MobiDB-lite"/>
    </source>
</evidence>
<keyword evidence="1" id="KW-0175">Coiled coil</keyword>
<dbReference type="AlphaFoldDB" id="A0AAD8YAF0"/>
<evidence type="ECO:0000313" key="3">
    <source>
        <dbReference type="EMBL" id="KAK1741440.1"/>
    </source>
</evidence>
<evidence type="ECO:0000256" key="1">
    <source>
        <dbReference type="SAM" id="Coils"/>
    </source>
</evidence>
<proteinExistence type="predicted"/>
<comment type="caution">
    <text evidence="3">The sequence shown here is derived from an EMBL/GenBank/DDBJ whole genome shotgun (WGS) entry which is preliminary data.</text>
</comment>
<sequence length="403" mass="46304">MTSSTDLPAKNNSTSVVSKRTTNIEQSINTHQHQQSIRIHVIDSRDDIFTVVDDDKRPLSRDNSDEKEEAETKPKNETATSADARKITELRQAILEMRVYTCKLKGTNRHLQGQNELVKGENTSLANTIHRLEKDGIVLREENEQLRRELKLLKKGTLDTNMSIISSLGDDVCEIDENSLANDLVPLSITIDPKLQFTPTQHNGGGESDDVQDNEKTTKLIGKPCVTPTSDLRTLTTSRDTTFFDEPNITITNDEEENDDVNLRMELGQCREQCEELQKDLKKIAQDYWKQREELKEYRSRADELQTKKGESERLKWVEAEVDAMWAQVKKTDKANQEWLVELETLRAEKEVWRASVVDKSNEIAELKEKLRNAPCPDWIQSALQDIQNDLKQMKMEQHRQSS</sequence>
<feature type="compositionally biased region" description="Basic and acidic residues" evidence="2">
    <location>
        <begin position="53"/>
        <end position="76"/>
    </location>
</feature>
<dbReference type="EMBL" id="JATAAI010000013">
    <property type="protein sequence ID" value="KAK1741440.1"/>
    <property type="molecule type" value="Genomic_DNA"/>
</dbReference>
<accession>A0AAD8YAF0</accession>